<evidence type="ECO:0000313" key="2">
    <source>
        <dbReference type="Proteomes" id="UP000790377"/>
    </source>
</evidence>
<sequence>MSAPKFRVAISGGGIGGLMLALTIGRYSDVPIDLYEAQSEITTVGAGISIWRRTMEIMQELGLDEDIAKVATRPANPTHGFHFRRSDVPGGLEWFYQTFSYGGSSMHRRDMMDMLERHLPTTCKVHLLKRLTHYTRAENGGLELYFSDGTKATTDILVGADGIRSPTRKVMFEDIAEKMSSDIDTKRLPEYIDPSFTGCMVYRCLVPAEKLKNIAPNHPAATEMLMSCGKGKHVVSYPVSRGTQINVVGFVTDPQTAGNPLEGHWVTDVSEEELMRAFKNFEPQVQVLLQCCEKPSRWALHVVNQVPVCTSARVAILGDACHAMAPHFGAGAGQAIEDAFVLGRLLAHELTTVSNLPAALRIYQDIRLPFSTWVAEEASRTGEVYEFSLPGLYEGSDVSQIQTELKRLQQVIDEKWEWQGQEGAIAEWDEAEKRLKNAGVIYKL</sequence>
<proteinExistence type="predicted"/>
<organism evidence="1 2">
    <name type="scientific">Hygrophoropsis aurantiaca</name>
    <dbReference type="NCBI Taxonomy" id="72124"/>
    <lineage>
        <taxon>Eukaryota</taxon>
        <taxon>Fungi</taxon>
        <taxon>Dikarya</taxon>
        <taxon>Basidiomycota</taxon>
        <taxon>Agaricomycotina</taxon>
        <taxon>Agaricomycetes</taxon>
        <taxon>Agaricomycetidae</taxon>
        <taxon>Boletales</taxon>
        <taxon>Coniophorineae</taxon>
        <taxon>Hygrophoropsidaceae</taxon>
        <taxon>Hygrophoropsis</taxon>
    </lineage>
</organism>
<comment type="caution">
    <text evidence="1">The sequence shown here is derived from an EMBL/GenBank/DDBJ whole genome shotgun (WGS) entry which is preliminary data.</text>
</comment>
<evidence type="ECO:0000313" key="1">
    <source>
        <dbReference type="EMBL" id="KAH7915889.1"/>
    </source>
</evidence>
<keyword evidence="2" id="KW-1185">Reference proteome</keyword>
<reference evidence="1" key="1">
    <citation type="journal article" date="2021" name="New Phytol.">
        <title>Evolutionary innovations through gain and loss of genes in the ectomycorrhizal Boletales.</title>
        <authorList>
            <person name="Wu G."/>
            <person name="Miyauchi S."/>
            <person name="Morin E."/>
            <person name="Kuo A."/>
            <person name="Drula E."/>
            <person name="Varga T."/>
            <person name="Kohler A."/>
            <person name="Feng B."/>
            <person name="Cao Y."/>
            <person name="Lipzen A."/>
            <person name="Daum C."/>
            <person name="Hundley H."/>
            <person name="Pangilinan J."/>
            <person name="Johnson J."/>
            <person name="Barry K."/>
            <person name="LaButti K."/>
            <person name="Ng V."/>
            <person name="Ahrendt S."/>
            <person name="Min B."/>
            <person name="Choi I.G."/>
            <person name="Park H."/>
            <person name="Plett J.M."/>
            <person name="Magnuson J."/>
            <person name="Spatafora J.W."/>
            <person name="Nagy L.G."/>
            <person name="Henrissat B."/>
            <person name="Grigoriev I.V."/>
            <person name="Yang Z.L."/>
            <person name="Xu J."/>
            <person name="Martin F.M."/>
        </authorList>
    </citation>
    <scope>NUCLEOTIDE SEQUENCE</scope>
    <source>
        <strain evidence="1">ATCC 28755</strain>
    </source>
</reference>
<protein>
    <submittedName>
        <fullName evidence="1">Uncharacterized protein</fullName>
    </submittedName>
</protein>
<gene>
    <name evidence="1" type="ORF">BJ138DRAFT_1122229</name>
</gene>
<dbReference type="Proteomes" id="UP000790377">
    <property type="component" value="Unassembled WGS sequence"/>
</dbReference>
<accession>A0ACB8ASG8</accession>
<dbReference type="EMBL" id="MU267595">
    <property type="protein sequence ID" value="KAH7915889.1"/>
    <property type="molecule type" value="Genomic_DNA"/>
</dbReference>
<name>A0ACB8ASG8_9AGAM</name>